<dbReference type="AlphaFoldDB" id="B4JBA7"/>
<dbReference type="HOGENOM" id="CLU_134626_0_0_1"/>
<keyword evidence="2" id="KW-1185">Reference proteome</keyword>
<evidence type="ECO:0000313" key="2">
    <source>
        <dbReference type="Proteomes" id="UP000001070"/>
    </source>
</evidence>
<dbReference type="Proteomes" id="UP000001070">
    <property type="component" value="Unassembled WGS sequence"/>
</dbReference>
<dbReference type="InParanoid" id="B4JBA7"/>
<name>B4JBA7_DROGR</name>
<sequence>MPNGATLNLGSSCPFKELEQLDHLTLQQQINANFILHAITNYKKSPSERKTLDFIDKKWLALLRLWREFRLRDKQIRRDYKSAEPEHGYFQQELYSLIHEKYMAARSRMGRDKRNLLKCKASQA</sequence>
<dbReference type="OrthoDB" id="5984724at2759"/>
<dbReference type="KEGG" id="dgr:6562536"/>
<accession>B4JBA7</accession>
<dbReference type="OMA" id="FHAISNY"/>
<proteinExistence type="predicted"/>
<gene>
    <name evidence="1" type="primary">Dgri\GH10776</name>
    <name evidence="1" type="ORF">Dgri_GH10776</name>
</gene>
<reference evidence="1 2" key="1">
    <citation type="journal article" date="2007" name="Nature">
        <title>Evolution of genes and genomes on the Drosophila phylogeny.</title>
        <authorList>
            <consortium name="Drosophila 12 Genomes Consortium"/>
            <person name="Clark A.G."/>
            <person name="Eisen M.B."/>
            <person name="Smith D.R."/>
            <person name="Bergman C.M."/>
            <person name="Oliver B."/>
            <person name="Markow T.A."/>
            <person name="Kaufman T.C."/>
            <person name="Kellis M."/>
            <person name="Gelbart W."/>
            <person name="Iyer V.N."/>
            <person name="Pollard D.A."/>
            <person name="Sackton T.B."/>
            <person name="Larracuente A.M."/>
            <person name="Singh N.D."/>
            <person name="Abad J.P."/>
            <person name="Abt D.N."/>
            <person name="Adryan B."/>
            <person name="Aguade M."/>
            <person name="Akashi H."/>
            <person name="Anderson W.W."/>
            <person name="Aquadro C.F."/>
            <person name="Ardell D.H."/>
            <person name="Arguello R."/>
            <person name="Artieri C.G."/>
            <person name="Barbash D.A."/>
            <person name="Barker D."/>
            <person name="Barsanti P."/>
            <person name="Batterham P."/>
            <person name="Batzoglou S."/>
            <person name="Begun D."/>
            <person name="Bhutkar A."/>
            <person name="Blanco E."/>
            <person name="Bosak S.A."/>
            <person name="Bradley R.K."/>
            <person name="Brand A.D."/>
            <person name="Brent M.R."/>
            <person name="Brooks A.N."/>
            <person name="Brown R.H."/>
            <person name="Butlin R.K."/>
            <person name="Caggese C."/>
            <person name="Calvi B.R."/>
            <person name="Bernardo de Carvalho A."/>
            <person name="Caspi A."/>
            <person name="Castrezana S."/>
            <person name="Celniker S.E."/>
            <person name="Chang J.L."/>
            <person name="Chapple C."/>
            <person name="Chatterji S."/>
            <person name="Chinwalla A."/>
            <person name="Civetta A."/>
            <person name="Clifton S.W."/>
            <person name="Comeron J.M."/>
            <person name="Costello J.C."/>
            <person name="Coyne J.A."/>
            <person name="Daub J."/>
            <person name="David R.G."/>
            <person name="Delcher A.L."/>
            <person name="Delehaunty K."/>
            <person name="Do C.B."/>
            <person name="Ebling H."/>
            <person name="Edwards K."/>
            <person name="Eickbush T."/>
            <person name="Evans J.D."/>
            <person name="Filipski A."/>
            <person name="Findeiss S."/>
            <person name="Freyhult E."/>
            <person name="Fulton L."/>
            <person name="Fulton R."/>
            <person name="Garcia A.C."/>
            <person name="Gardiner A."/>
            <person name="Garfield D.A."/>
            <person name="Garvin B.E."/>
            <person name="Gibson G."/>
            <person name="Gilbert D."/>
            <person name="Gnerre S."/>
            <person name="Godfrey J."/>
            <person name="Good R."/>
            <person name="Gotea V."/>
            <person name="Gravely B."/>
            <person name="Greenberg A.J."/>
            <person name="Griffiths-Jones S."/>
            <person name="Gross S."/>
            <person name="Guigo R."/>
            <person name="Gustafson E.A."/>
            <person name="Haerty W."/>
            <person name="Hahn M.W."/>
            <person name="Halligan D.L."/>
            <person name="Halpern A.L."/>
            <person name="Halter G.M."/>
            <person name="Han M.V."/>
            <person name="Heger A."/>
            <person name="Hillier L."/>
            <person name="Hinrichs A.S."/>
            <person name="Holmes I."/>
            <person name="Hoskins R.A."/>
            <person name="Hubisz M.J."/>
            <person name="Hultmark D."/>
            <person name="Huntley M.A."/>
            <person name="Jaffe D.B."/>
            <person name="Jagadeeshan S."/>
            <person name="Jeck W.R."/>
            <person name="Johnson J."/>
            <person name="Jones C.D."/>
            <person name="Jordan W.C."/>
            <person name="Karpen G.H."/>
            <person name="Kataoka E."/>
            <person name="Keightley P.D."/>
            <person name="Kheradpour P."/>
            <person name="Kirkness E.F."/>
            <person name="Koerich L.B."/>
            <person name="Kristiansen K."/>
            <person name="Kudrna D."/>
            <person name="Kulathinal R.J."/>
            <person name="Kumar S."/>
            <person name="Kwok R."/>
            <person name="Lander E."/>
            <person name="Langley C.H."/>
            <person name="Lapoint R."/>
            <person name="Lazzaro B.P."/>
            <person name="Lee S.J."/>
            <person name="Levesque L."/>
            <person name="Li R."/>
            <person name="Lin C.F."/>
            <person name="Lin M.F."/>
            <person name="Lindblad-Toh K."/>
            <person name="Llopart A."/>
            <person name="Long M."/>
            <person name="Low L."/>
            <person name="Lozovsky E."/>
            <person name="Lu J."/>
            <person name="Luo M."/>
            <person name="Machado C.A."/>
            <person name="Makalowski W."/>
            <person name="Marzo M."/>
            <person name="Matsuda M."/>
            <person name="Matzkin L."/>
            <person name="McAllister B."/>
            <person name="McBride C.S."/>
            <person name="McKernan B."/>
            <person name="McKernan K."/>
            <person name="Mendez-Lago M."/>
            <person name="Minx P."/>
            <person name="Mollenhauer M.U."/>
            <person name="Montooth K."/>
            <person name="Mount S.M."/>
            <person name="Mu X."/>
            <person name="Myers E."/>
            <person name="Negre B."/>
            <person name="Newfeld S."/>
            <person name="Nielsen R."/>
            <person name="Noor M.A."/>
            <person name="O'Grady P."/>
            <person name="Pachter L."/>
            <person name="Papaceit M."/>
            <person name="Parisi M.J."/>
            <person name="Parisi M."/>
            <person name="Parts L."/>
            <person name="Pedersen J.S."/>
            <person name="Pesole G."/>
            <person name="Phillippy A.M."/>
            <person name="Ponting C.P."/>
            <person name="Pop M."/>
            <person name="Porcelli D."/>
            <person name="Powell J.R."/>
            <person name="Prohaska S."/>
            <person name="Pruitt K."/>
            <person name="Puig M."/>
            <person name="Quesneville H."/>
            <person name="Ram K.R."/>
            <person name="Rand D."/>
            <person name="Rasmussen M.D."/>
            <person name="Reed L.K."/>
            <person name="Reenan R."/>
            <person name="Reily A."/>
            <person name="Remington K.A."/>
            <person name="Rieger T.T."/>
            <person name="Ritchie M.G."/>
            <person name="Robin C."/>
            <person name="Rogers Y.H."/>
            <person name="Rohde C."/>
            <person name="Rozas J."/>
            <person name="Rubenfield M.J."/>
            <person name="Ruiz A."/>
            <person name="Russo S."/>
            <person name="Salzberg S.L."/>
            <person name="Sanchez-Gracia A."/>
            <person name="Saranga D.J."/>
            <person name="Sato H."/>
            <person name="Schaeffer S.W."/>
            <person name="Schatz M.C."/>
            <person name="Schlenke T."/>
            <person name="Schwartz R."/>
            <person name="Segarra C."/>
            <person name="Singh R.S."/>
            <person name="Sirot L."/>
            <person name="Sirota M."/>
            <person name="Sisneros N.B."/>
            <person name="Smith C.D."/>
            <person name="Smith T.F."/>
            <person name="Spieth J."/>
            <person name="Stage D.E."/>
            <person name="Stark A."/>
            <person name="Stephan W."/>
            <person name="Strausberg R.L."/>
            <person name="Strempel S."/>
            <person name="Sturgill D."/>
            <person name="Sutton G."/>
            <person name="Sutton G.G."/>
            <person name="Tao W."/>
            <person name="Teichmann S."/>
            <person name="Tobari Y.N."/>
            <person name="Tomimura Y."/>
            <person name="Tsolas J.M."/>
            <person name="Valente V.L."/>
            <person name="Venter E."/>
            <person name="Venter J.C."/>
            <person name="Vicario S."/>
            <person name="Vieira F.G."/>
            <person name="Vilella A.J."/>
            <person name="Villasante A."/>
            <person name="Walenz B."/>
            <person name="Wang J."/>
            <person name="Wasserman M."/>
            <person name="Watts T."/>
            <person name="Wilson D."/>
            <person name="Wilson R.K."/>
            <person name="Wing R.A."/>
            <person name="Wolfner M.F."/>
            <person name="Wong A."/>
            <person name="Wong G.K."/>
            <person name="Wu C.I."/>
            <person name="Wu G."/>
            <person name="Yamamoto D."/>
            <person name="Yang H.P."/>
            <person name="Yang S.P."/>
            <person name="Yorke J.A."/>
            <person name="Yoshida K."/>
            <person name="Zdobnov E."/>
            <person name="Zhang P."/>
            <person name="Zhang Y."/>
            <person name="Zimin A.V."/>
            <person name="Baldwin J."/>
            <person name="Abdouelleil A."/>
            <person name="Abdulkadir J."/>
            <person name="Abebe A."/>
            <person name="Abera B."/>
            <person name="Abreu J."/>
            <person name="Acer S.C."/>
            <person name="Aftuck L."/>
            <person name="Alexander A."/>
            <person name="An P."/>
            <person name="Anderson E."/>
            <person name="Anderson S."/>
            <person name="Arachi H."/>
            <person name="Azer M."/>
            <person name="Bachantsang P."/>
            <person name="Barry A."/>
            <person name="Bayul T."/>
            <person name="Berlin A."/>
            <person name="Bessette D."/>
            <person name="Bloom T."/>
            <person name="Blye J."/>
            <person name="Boguslavskiy L."/>
            <person name="Bonnet C."/>
            <person name="Boukhgalter B."/>
            <person name="Bourzgui I."/>
            <person name="Brown A."/>
            <person name="Cahill P."/>
            <person name="Channer S."/>
            <person name="Cheshatsang Y."/>
            <person name="Chuda L."/>
            <person name="Citroen M."/>
            <person name="Collymore A."/>
            <person name="Cooke P."/>
            <person name="Costello M."/>
            <person name="D'Aco K."/>
            <person name="Daza R."/>
            <person name="De Haan G."/>
            <person name="DeGray S."/>
            <person name="DeMaso C."/>
            <person name="Dhargay N."/>
            <person name="Dooley K."/>
            <person name="Dooley E."/>
            <person name="Doricent M."/>
            <person name="Dorje P."/>
            <person name="Dorjee K."/>
            <person name="Dupes A."/>
            <person name="Elong R."/>
            <person name="Falk J."/>
            <person name="Farina A."/>
            <person name="Faro S."/>
            <person name="Ferguson D."/>
            <person name="Fisher S."/>
            <person name="Foley C.D."/>
            <person name="Franke A."/>
            <person name="Friedrich D."/>
            <person name="Gadbois L."/>
            <person name="Gearin G."/>
            <person name="Gearin C.R."/>
            <person name="Giannoukos G."/>
            <person name="Goode T."/>
            <person name="Graham J."/>
            <person name="Grandbois E."/>
            <person name="Grewal S."/>
            <person name="Gyaltsen K."/>
            <person name="Hafez N."/>
            <person name="Hagos B."/>
            <person name="Hall J."/>
            <person name="Henson C."/>
            <person name="Hollinger A."/>
            <person name="Honan T."/>
            <person name="Huard M.D."/>
            <person name="Hughes L."/>
            <person name="Hurhula B."/>
            <person name="Husby M.E."/>
            <person name="Kamat A."/>
            <person name="Kanga B."/>
            <person name="Kashin S."/>
            <person name="Khazanovich D."/>
            <person name="Kisner P."/>
            <person name="Lance K."/>
            <person name="Lara M."/>
            <person name="Lee W."/>
            <person name="Lennon N."/>
            <person name="Letendre F."/>
            <person name="LeVine R."/>
            <person name="Lipovsky A."/>
            <person name="Liu X."/>
            <person name="Liu J."/>
            <person name="Liu S."/>
            <person name="Lokyitsang T."/>
            <person name="Lokyitsang Y."/>
            <person name="Lubonja R."/>
            <person name="Lui A."/>
            <person name="MacDonald P."/>
            <person name="Magnisalis V."/>
            <person name="Maru K."/>
            <person name="Matthews C."/>
            <person name="McCusker W."/>
            <person name="McDonough S."/>
            <person name="Mehta T."/>
            <person name="Meldrim J."/>
            <person name="Meneus L."/>
            <person name="Mihai O."/>
            <person name="Mihalev A."/>
            <person name="Mihova T."/>
            <person name="Mittelman R."/>
            <person name="Mlenga V."/>
            <person name="Montmayeur A."/>
            <person name="Mulrain L."/>
            <person name="Navidi A."/>
            <person name="Naylor J."/>
            <person name="Negash T."/>
            <person name="Nguyen T."/>
            <person name="Nguyen N."/>
            <person name="Nicol R."/>
            <person name="Norbu C."/>
            <person name="Norbu N."/>
            <person name="Novod N."/>
            <person name="O'Neill B."/>
            <person name="Osman S."/>
            <person name="Markiewicz E."/>
            <person name="Oyono O.L."/>
            <person name="Patti C."/>
            <person name="Phunkhang P."/>
            <person name="Pierre F."/>
            <person name="Priest M."/>
            <person name="Raghuraman S."/>
            <person name="Rege F."/>
            <person name="Reyes R."/>
            <person name="Rise C."/>
            <person name="Rogov P."/>
            <person name="Ross K."/>
            <person name="Ryan E."/>
            <person name="Settipalli S."/>
            <person name="Shea T."/>
            <person name="Sherpa N."/>
            <person name="Shi L."/>
            <person name="Shih D."/>
            <person name="Sparrow T."/>
            <person name="Spaulding J."/>
            <person name="Stalker J."/>
            <person name="Stange-Thomann N."/>
            <person name="Stavropoulos S."/>
            <person name="Stone C."/>
            <person name="Strader C."/>
            <person name="Tesfaye S."/>
            <person name="Thomson T."/>
            <person name="Thoulutsang Y."/>
            <person name="Thoulutsang D."/>
            <person name="Topham K."/>
            <person name="Topping I."/>
            <person name="Tsamla T."/>
            <person name="Vassiliev H."/>
            <person name="Vo A."/>
            <person name="Wangchuk T."/>
            <person name="Wangdi T."/>
            <person name="Weiand M."/>
            <person name="Wilkinson J."/>
            <person name="Wilson A."/>
            <person name="Yadav S."/>
            <person name="Young G."/>
            <person name="Yu Q."/>
            <person name="Zembek L."/>
            <person name="Zhong D."/>
            <person name="Zimmer A."/>
            <person name="Zwirko Z."/>
            <person name="Jaffe D.B."/>
            <person name="Alvarez P."/>
            <person name="Brockman W."/>
            <person name="Butler J."/>
            <person name="Chin C."/>
            <person name="Gnerre S."/>
            <person name="Grabherr M."/>
            <person name="Kleber M."/>
            <person name="Mauceli E."/>
            <person name="MacCallum I."/>
        </authorList>
    </citation>
    <scope>NUCLEOTIDE SEQUENCE [LARGE SCALE GENOMIC DNA]</scope>
    <source>
        <strain evidence="2">Tucson 15287-2541.00</strain>
    </source>
</reference>
<evidence type="ECO:0000313" key="1">
    <source>
        <dbReference type="EMBL" id="EDW02912.1"/>
    </source>
</evidence>
<dbReference type="PhylomeDB" id="B4JBA7"/>
<organism evidence="2">
    <name type="scientific">Drosophila grimshawi</name>
    <name type="common">Hawaiian fruit fly</name>
    <name type="synonym">Idiomyia grimshawi</name>
    <dbReference type="NCBI Taxonomy" id="7222"/>
    <lineage>
        <taxon>Eukaryota</taxon>
        <taxon>Metazoa</taxon>
        <taxon>Ecdysozoa</taxon>
        <taxon>Arthropoda</taxon>
        <taxon>Hexapoda</taxon>
        <taxon>Insecta</taxon>
        <taxon>Pterygota</taxon>
        <taxon>Neoptera</taxon>
        <taxon>Endopterygota</taxon>
        <taxon>Diptera</taxon>
        <taxon>Brachycera</taxon>
        <taxon>Muscomorpha</taxon>
        <taxon>Ephydroidea</taxon>
        <taxon>Drosophilidae</taxon>
        <taxon>Drosophila</taxon>
        <taxon>Hawaiian Drosophila</taxon>
    </lineage>
</organism>
<protein>
    <submittedName>
        <fullName evidence="1">GH10776</fullName>
    </submittedName>
</protein>
<dbReference type="eggNOG" id="ENOG502TCFK">
    <property type="taxonomic scope" value="Eukaryota"/>
</dbReference>
<dbReference type="EMBL" id="CH916368">
    <property type="protein sequence ID" value="EDW02912.1"/>
    <property type="molecule type" value="Genomic_DNA"/>
</dbReference>